<gene>
    <name evidence="1" type="ORF">g.121149</name>
</gene>
<reference evidence="1" key="1">
    <citation type="submission" date="2018-04" db="EMBL/GenBank/DDBJ databases">
        <title>Transcriptome assembly of Sipha flava.</title>
        <authorList>
            <person name="Scully E.D."/>
            <person name="Geib S.M."/>
            <person name="Palmer N.A."/>
            <person name="Koch K."/>
            <person name="Bradshaw J."/>
            <person name="Heng-Moss T."/>
            <person name="Sarath G."/>
        </authorList>
    </citation>
    <scope>NUCLEOTIDE SEQUENCE</scope>
</reference>
<protein>
    <submittedName>
        <fullName evidence="1">Uncharacterized protein</fullName>
    </submittedName>
</protein>
<dbReference type="EMBL" id="GGMS01002892">
    <property type="protein sequence ID" value="MBY72095.1"/>
    <property type="molecule type" value="Transcribed_RNA"/>
</dbReference>
<name>A0A2S2Q2Y9_9HEMI</name>
<organism evidence="1">
    <name type="scientific">Sipha flava</name>
    <name type="common">yellow sugarcane aphid</name>
    <dbReference type="NCBI Taxonomy" id="143950"/>
    <lineage>
        <taxon>Eukaryota</taxon>
        <taxon>Metazoa</taxon>
        <taxon>Ecdysozoa</taxon>
        <taxon>Arthropoda</taxon>
        <taxon>Hexapoda</taxon>
        <taxon>Insecta</taxon>
        <taxon>Pterygota</taxon>
        <taxon>Neoptera</taxon>
        <taxon>Paraneoptera</taxon>
        <taxon>Hemiptera</taxon>
        <taxon>Sternorrhyncha</taxon>
        <taxon>Aphidomorpha</taxon>
        <taxon>Aphidoidea</taxon>
        <taxon>Aphididae</taxon>
        <taxon>Sipha</taxon>
    </lineage>
</organism>
<proteinExistence type="predicted"/>
<dbReference type="AlphaFoldDB" id="A0A2S2Q2Y9"/>
<sequence>MVTKKLLILPAHICSPCHTRPIEVFIRHLHHTIPAEDIVTAPRVMDFSVTSVLSIRHRVSKEVLTLFTVVLDPNEFNQSVHQPPSLLNSRTMVENPHHARFPPQCKRGHRYTPTVINRQYVSNSATNILPSTSSDHQNYSGRKQSLWRCREL</sequence>
<accession>A0A2S2Q2Y9</accession>
<evidence type="ECO:0000313" key="1">
    <source>
        <dbReference type="EMBL" id="MBY72095.1"/>
    </source>
</evidence>